<dbReference type="EMBL" id="JAAXPI010000021">
    <property type="protein sequence ID" value="NKZ05446.1"/>
    <property type="molecule type" value="Genomic_DNA"/>
</dbReference>
<feature type="domain" description="Protein kinase" evidence="4">
    <location>
        <begin position="17"/>
        <end position="296"/>
    </location>
</feature>
<dbReference type="SUPFAM" id="SSF69322">
    <property type="entry name" value="Tricorn protease domain 2"/>
    <property type="match status" value="1"/>
</dbReference>
<dbReference type="RefSeq" id="WP_067640675.1">
    <property type="nucleotide sequence ID" value="NZ_JAAXPI010000021.1"/>
</dbReference>
<dbReference type="PANTHER" id="PTHR22847:SF637">
    <property type="entry name" value="WD REPEAT DOMAIN 5B"/>
    <property type="match status" value="1"/>
</dbReference>
<evidence type="ECO:0000256" key="1">
    <source>
        <dbReference type="ARBA" id="ARBA00022574"/>
    </source>
</evidence>
<reference evidence="5 6" key="1">
    <citation type="submission" date="2020-04" db="EMBL/GenBank/DDBJ databases">
        <title>MicrobeNet Type strains.</title>
        <authorList>
            <person name="Nicholson A.C."/>
        </authorList>
    </citation>
    <scope>NUCLEOTIDE SEQUENCE [LARGE SCALE GENOMIC DNA]</scope>
    <source>
        <strain evidence="5 6">ATCC BAA-277</strain>
    </source>
</reference>
<dbReference type="InterPro" id="IPR011047">
    <property type="entry name" value="Quinoprotein_ADH-like_sf"/>
</dbReference>
<dbReference type="PROSITE" id="PS50011">
    <property type="entry name" value="PROTEIN_KINASE_DOM"/>
    <property type="match status" value="1"/>
</dbReference>
<keyword evidence="1 3" id="KW-0853">WD repeat</keyword>
<evidence type="ECO:0000256" key="2">
    <source>
        <dbReference type="ARBA" id="ARBA00022737"/>
    </source>
</evidence>
<dbReference type="InterPro" id="IPR011009">
    <property type="entry name" value="Kinase-like_dom_sf"/>
</dbReference>
<evidence type="ECO:0000259" key="4">
    <source>
        <dbReference type="PROSITE" id="PS50011"/>
    </source>
</evidence>
<protein>
    <submittedName>
        <fullName evidence="5">Protein kinase</fullName>
    </submittedName>
</protein>
<comment type="caution">
    <text evidence="5">The sequence shown here is derived from an EMBL/GenBank/DDBJ whole genome shotgun (WGS) entry which is preliminary data.</text>
</comment>
<dbReference type="Gene3D" id="1.10.510.10">
    <property type="entry name" value="Transferase(Phosphotransferase) domain 1"/>
    <property type="match status" value="1"/>
</dbReference>
<dbReference type="InterPro" id="IPR011990">
    <property type="entry name" value="TPR-like_helical_dom_sf"/>
</dbReference>
<dbReference type="InterPro" id="IPR000719">
    <property type="entry name" value="Prot_kinase_dom"/>
</dbReference>
<dbReference type="Gene3D" id="3.30.200.20">
    <property type="entry name" value="Phosphorylase Kinase, domain 1"/>
    <property type="match status" value="1"/>
</dbReference>
<dbReference type="SMART" id="SM00320">
    <property type="entry name" value="WD40"/>
    <property type="match status" value="10"/>
</dbReference>
<evidence type="ECO:0000313" key="5">
    <source>
        <dbReference type="EMBL" id="NKZ05446.1"/>
    </source>
</evidence>
<feature type="repeat" description="WD" evidence="3">
    <location>
        <begin position="567"/>
        <end position="613"/>
    </location>
</feature>
<keyword evidence="2" id="KW-0677">Repeat</keyword>
<keyword evidence="5" id="KW-0808">Transferase</keyword>
<accession>A0A846Z5H1</accession>
<dbReference type="PROSITE" id="PS50082">
    <property type="entry name" value="WD_REPEATS_2"/>
    <property type="match status" value="2"/>
</dbReference>
<keyword evidence="5" id="KW-0418">Kinase</keyword>
<dbReference type="PROSITE" id="PS00108">
    <property type="entry name" value="PROTEIN_KINASE_ST"/>
    <property type="match status" value="1"/>
</dbReference>
<dbReference type="SUPFAM" id="SSF56112">
    <property type="entry name" value="Protein kinase-like (PK-like)"/>
    <property type="match status" value="1"/>
</dbReference>
<gene>
    <name evidence="5" type="ORF">HGB48_17095</name>
</gene>
<keyword evidence="6" id="KW-1185">Reference proteome</keyword>
<evidence type="ECO:0000256" key="3">
    <source>
        <dbReference type="PROSITE-ProRule" id="PRU00221"/>
    </source>
</evidence>
<dbReference type="SUPFAM" id="SSF48452">
    <property type="entry name" value="TPR-like"/>
    <property type="match status" value="1"/>
</dbReference>
<sequence length="1188" mass="126303">MAPARNWTPGEVVLGLYEVLDVVHSGGMGVVHRVRHRGWRVDMAVKTPRAKYVRNPEDRRRFEAEAETWVGLGLHPHTVGCAYVRTIDGLPRVFAEWVDGGSLAQAVDGGELYGGGPEAALARILDIAVQTAWGLAHAHEAGLVHQDVKPANVMLEPDGTAKVTDFGLAKARATSETGETAPPPDVPASVSFGGMTRGYCSPEQAAAAAGTRRVRLTAATDVWSWAVTVLEMFAGRPPTRQGQAAGEALEVILREGGARVPIPPAVATLLRQCFAADPAARPAGFGEVAATLTELYREILGVPNERPVPRAARLLSDGLSNHALSLLDLGRTEEAEELWRRALGTDPYHLPSVYNFGLHRWRTAQETGEELVTNIEAAIAASGGGRAGYGALLLGAVQLERHEDERAGELLREAVAADPDSADAAEALAEWEHRPPRIHADFDGHKDKDVSAVAVSADGGLVLSGDRAGRLLLWEPGRSRRRRTLTRSGERVAALAMDGAGALGAAVREGAVELWDLRRGRRLPSPLQQLGAVAVAVSGDGRYVAAGYPRGMIQVWEVAGMLIVAALRGHTGPVTSLALSRDGRTALSASFGSSNHDATVRAWDVAGEECVGMLVGPARGTLHGRPVHASPMDVGAVSPDARRAVVAWSQGPLVVWDAQAGAVVSEAPHSWRHVESVAPATAAPTVVTVSDGGGEVRVWDASTGSCLRALDRDLPPGAGWTNALAVSADGRVAVLGLPHGRVAVRSLPTGGYRAPWCYARPRPAPELARADEAFRELMDRVDELAARERFAAAAAALRSAQRMPGFDRHPALRAAWARLGEHGRRSTLLSASLLYSYDADQVFTQPPTVAVREDGAIAAAGRWTGEVDIWDLAAGERLHTFDRGEGGNARDIRFAVDGMLVLVLTSAGTIRQLSLETGGKRLFTDEFGAISAFAVNPAGDRILIGDVTGTLRLRDLPAGDVLRAWPAHGGKVHAAALSADGRYAATLGSTHPEADRFGGPPNENEIHLWRLGEDRPVWTLPSRASDERLDFSTDGRTLFVSRSWSVGAWDVGNGELRYSFLGQGSGLSDIGVVLGADGRLAASTDRESLLIWGTDTGEVVRTLSTPGTPSAFALSADGAFAVTGADRTVRVWDVRSGLCLRTLEGHRSSLYQAALSRDGTLLVTIDLSPAMWVWELAWEFDFTPDAGD</sequence>
<dbReference type="SUPFAM" id="SSF50998">
    <property type="entry name" value="Quinoprotein alcohol dehydrogenase-like"/>
    <property type="match status" value="1"/>
</dbReference>
<dbReference type="Pfam" id="PF00069">
    <property type="entry name" value="Pkinase"/>
    <property type="match status" value="1"/>
</dbReference>
<dbReference type="InterPro" id="IPR001680">
    <property type="entry name" value="WD40_rpt"/>
</dbReference>
<dbReference type="Gene3D" id="1.25.40.10">
    <property type="entry name" value="Tetratricopeptide repeat domain"/>
    <property type="match status" value="1"/>
</dbReference>
<name>A0A846Z5H1_9ACTN</name>
<dbReference type="AlphaFoldDB" id="A0A846Z5H1"/>
<dbReference type="GO" id="GO:0005524">
    <property type="term" value="F:ATP binding"/>
    <property type="evidence" value="ECO:0007669"/>
    <property type="project" value="InterPro"/>
</dbReference>
<feature type="repeat" description="WD" evidence="3">
    <location>
        <begin position="1120"/>
        <end position="1142"/>
    </location>
</feature>
<evidence type="ECO:0000313" key="6">
    <source>
        <dbReference type="Proteomes" id="UP000579250"/>
    </source>
</evidence>
<dbReference type="Gene3D" id="2.130.10.10">
    <property type="entry name" value="YVTN repeat-like/Quinoprotein amine dehydrogenase"/>
    <property type="match status" value="4"/>
</dbReference>
<dbReference type="GO" id="GO:0004672">
    <property type="term" value="F:protein kinase activity"/>
    <property type="evidence" value="ECO:0007669"/>
    <property type="project" value="InterPro"/>
</dbReference>
<organism evidence="5 6">
    <name type="scientific">Actinomadura latina</name>
    <dbReference type="NCBI Taxonomy" id="163603"/>
    <lineage>
        <taxon>Bacteria</taxon>
        <taxon>Bacillati</taxon>
        <taxon>Actinomycetota</taxon>
        <taxon>Actinomycetes</taxon>
        <taxon>Streptosporangiales</taxon>
        <taxon>Thermomonosporaceae</taxon>
        <taxon>Actinomadura</taxon>
    </lineage>
</organism>
<dbReference type="PANTHER" id="PTHR22847">
    <property type="entry name" value="WD40 REPEAT PROTEIN"/>
    <property type="match status" value="1"/>
</dbReference>
<dbReference type="SMART" id="SM00220">
    <property type="entry name" value="S_TKc"/>
    <property type="match status" value="1"/>
</dbReference>
<dbReference type="Pfam" id="PF00400">
    <property type="entry name" value="WD40"/>
    <property type="match status" value="4"/>
</dbReference>
<dbReference type="CDD" id="cd14014">
    <property type="entry name" value="STKc_PknB_like"/>
    <property type="match status" value="1"/>
</dbReference>
<dbReference type="InterPro" id="IPR008271">
    <property type="entry name" value="Ser/Thr_kinase_AS"/>
</dbReference>
<dbReference type="InterPro" id="IPR015943">
    <property type="entry name" value="WD40/YVTN_repeat-like_dom_sf"/>
</dbReference>
<proteinExistence type="predicted"/>
<dbReference type="Proteomes" id="UP000579250">
    <property type="component" value="Unassembled WGS sequence"/>
</dbReference>